<dbReference type="InterPro" id="IPR011037">
    <property type="entry name" value="Pyrv_Knase-like_insert_dom_sf"/>
</dbReference>
<dbReference type="PROSITE" id="PS51340">
    <property type="entry name" value="MOSC"/>
    <property type="match status" value="1"/>
</dbReference>
<evidence type="ECO:0000313" key="2">
    <source>
        <dbReference type="EMBL" id="MBK1646714.1"/>
    </source>
</evidence>
<sequence>MQTFPRPGRLDWIGLRPGKRAALVGVDAAQALTGAGLEGDHYAGRSGNRGITLLQAEHLPVIATLAGVSQMAPAILRRNLLVSGINLIALKGQRFQIGTVVLEGTSFAHPCSRMEEVLGPGGYNAMRGHGGLCARVIQGGLLRVGDAVVAGLDEA</sequence>
<dbReference type="EMBL" id="NRSD01000032">
    <property type="protein sequence ID" value="MBK1646714.1"/>
    <property type="molecule type" value="Genomic_DNA"/>
</dbReference>
<evidence type="ECO:0000259" key="1">
    <source>
        <dbReference type="PROSITE" id="PS51340"/>
    </source>
</evidence>
<dbReference type="InterPro" id="IPR005302">
    <property type="entry name" value="MoCF_Sase_C"/>
</dbReference>
<comment type="caution">
    <text evidence="2">The sequence shown here is derived from an EMBL/GenBank/DDBJ whole genome shotgun (WGS) entry which is preliminary data.</text>
</comment>
<proteinExistence type="predicted"/>
<dbReference type="GO" id="GO:0030151">
    <property type="term" value="F:molybdenum ion binding"/>
    <property type="evidence" value="ECO:0007669"/>
    <property type="project" value="InterPro"/>
</dbReference>
<dbReference type="RefSeq" id="WP_200389539.1">
    <property type="nucleotide sequence ID" value="NZ_NRSD01000032.1"/>
</dbReference>
<reference evidence="2 3" key="1">
    <citation type="journal article" date="2020" name="Microorganisms">
        <title>Osmotic Adaptation and Compatible Solute Biosynthesis of Phototrophic Bacteria as Revealed from Genome Analyses.</title>
        <authorList>
            <person name="Imhoff J.F."/>
            <person name="Rahn T."/>
            <person name="Kunzel S."/>
            <person name="Keller A."/>
            <person name="Neulinger S.C."/>
        </authorList>
    </citation>
    <scope>NUCLEOTIDE SEQUENCE [LARGE SCALE GENOMIC DNA]</scope>
    <source>
        <strain evidence="2 3">DSM 21303</strain>
    </source>
</reference>
<dbReference type="PANTHER" id="PTHR36930:SF1">
    <property type="entry name" value="MOSC DOMAIN-CONTAINING PROTEIN"/>
    <property type="match status" value="1"/>
</dbReference>
<accession>A0A9X1BA72</accession>
<dbReference type="Proteomes" id="UP001138802">
    <property type="component" value="Unassembled WGS sequence"/>
</dbReference>
<organism evidence="2 3">
    <name type="scientific">Thiocapsa imhoffii</name>
    <dbReference type="NCBI Taxonomy" id="382777"/>
    <lineage>
        <taxon>Bacteria</taxon>
        <taxon>Pseudomonadati</taxon>
        <taxon>Pseudomonadota</taxon>
        <taxon>Gammaproteobacteria</taxon>
        <taxon>Chromatiales</taxon>
        <taxon>Chromatiaceae</taxon>
        <taxon>Thiocapsa</taxon>
    </lineage>
</organism>
<dbReference type="Pfam" id="PF03473">
    <property type="entry name" value="MOSC"/>
    <property type="match status" value="1"/>
</dbReference>
<feature type="domain" description="MOSC" evidence="1">
    <location>
        <begin position="21"/>
        <end position="151"/>
    </location>
</feature>
<name>A0A9X1BA72_9GAMM</name>
<dbReference type="SUPFAM" id="SSF50800">
    <property type="entry name" value="PK beta-barrel domain-like"/>
    <property type="match status" value="1"/>
</dbReference>
<evidence type="ECO:0000313" key="3">
    <source>
        <dbReference type="Proteomes" id="UP001138802"/>
    </source>
</evidence>
<dbReference type="GO" id="GO:0030170">
    <property type="term" value="F:pyridoxal phosphate binding"/>
    <property type="evidence" value="ECO:0007669"/>
    <property type="project" value="InterPro"/>
</dbReference>
<gene>
    <name evidence="2" type="ORF">CKO25_19135</name>
</gene>
<dbReference type="AlphaFoldDB" id="A0A9X1BA72"/>
<dbReference type="Gene3D" id="2.40.33.20">
    <property type="entry name" value="PK beta-barrel domain-like"/>
    <property type="match status" value="1"/>
</dbReference>
<protein>
    <submittedName>
        <fullName evidence="2">MOSC domain-containing protein</fullName>
    </submittedName>
</protein>
<dbReference type="PANTHER" id="PTHR36930">
    <property type="entry name" value="METAL-SULFUR CLUSTER BIOSYNTHESIS PROTEINS YUAD-RELATED"/>
    <property type="match status" value="1"/>
</dbReference>
<dbReference type="GO" id="GO:0003824">
    <property type="term" value="F:catalytic activity"/>
    <property type="evidence" value="ECO:0007669"/>
    <property type="project" value="InterPro"/>
</dbReference>
<dbReference type="InterPro" id="IPR052716">
    <property type="entry name" value="MOSC_domain"/>
</dbReference>
<keyword evidence="3" id="KW-1185">Reference proteome</keyword>